<gene>
    <name evidence="2" type="ORF">H3N35_02565</name>
</gene>
<dbReference type="EMBL" id="CP059693">
    <property type="protein sequence ID" value="WDE12389.1"/>
    <property type="molecule type" value="Genomic_DNA"/>
</dbReference>
<protein>
    <submittedName>
        <fullName evidence="2">Uncharacterized protein</fullName>
    </submittedName>
</protein>
<evidence type="ECO:0000313" key="2">
    <source>
        <dbReference type="EMBL" id="WDE12389.1"/>
    </source>
</evidence>
<reference evidence="2 3" key="1">
    <citation type="journal article" date="2022" name="Mar. Drugs">
        <title>Bioassay-Guided Fractionation Leads to the Detection of Cholic Acid Generated by the Rare Thalassomonas sp.</title>
        <authorList>
            <person name="Pheiffer F."/>
            <person name="Schneider Y.K."/>
            <person name="Hansen E.H."/>
            <person name="Andersen J.H."/>
            <person name="Isaksson J."/>
            <person name="Busche T."/>
            <person name="R C."/>
            <person name="Kalinowski J."/>
            <person name="Zyl L.V."/>
            <person name="Trindade M."/>
        </authorList>
    </citation>
    <scope>NUCLEOTIDE SEQUENCE [LARGE SCALE GENOMIC DNA]</scope>
    <source>
        <strain evidence="2 3">A5K-61T</strain>
    </source>
</reference>
<organism evidence="2 3">
    <name type="scientific">Thalassomonas haliotis</name>
    <dbReference type="NCBI Taxonomy" id="485448"/>
    <lineage>
        <taxon>Bacteria</taxon>
        <taxon>Pseudomonadati</taxon>
        <taxon>Pseudomonadota</taxon>
        <taxon>Gammaproteobacteria</taxon>
        <taxon>Alteromonadales</taxon>
        <taxon>Colwelliaceae</taxon>
        <taxon>Thalassomonas</taxon>
    </lineage>
</organism>
<proteinExistence type="predicted"/>
<dbReference type="RefSeq" id="WP_274052667.1">
    <property type="nucleotide sequence ID" value="NZ_CP059693.1"/>
</dbReference>
<evidence type="ECO:0000313" key="3">
    <source>
        <dbReference type="Proteomes" id="UP001215231"/>
    </source>
</evidence>
<keyword evidence="3" id="KW-1185">Reference proteome</keyword>
<accession>A0ABY7VFC6</accession>
<keyword evidence="1" id="KW-0472">Membrane</keyword>
<keyword evidence="1" id="KW-0812">Transmembrane</keyword>
<sequence length="53" mass="5995">MEWFHQLLQPATLALLIPIVAIIGTFGNKALKAHHEHVERLAKINQGIDPDRE</sequence>
<keyword evidence="1" id="KW-1133">Transmembrane helix</keyword>
<evidence type="ECO:0000256" key="1">
    <source>
        <dbReference type="SAM" id="Phobius"/>
    </source>
</evidence>
<dbReference type="Proteomes" id="UP001215231">
    <property type="component" value="Chromosome"/>
</dbReference>
<feature type="transmembrane region" description="Helical" evidence="1">
    <location>
        <begin position="12"/>
        <end position="31"/>
    </location>
</feature>
<name>A0ABY7VFC6_9GAMM</name>